<keyword evidence="2" id="KW-1185">Reference proteome</keyword>
<sequence length="195" mass="21902">MVVNQSLSSQIGSVINEANKLLSDGKNISQTNKTQKIESINENDDSLALKPRVTYGLVSLEIMSDEQYLAFERVTAGMSHNEKISVAQTLTRAGNLSGSVERVEQQEKEQKDKIDEKTNPIGFLGISKNGWEVVAKEFQENLNNLEGNYKKPHFKQLSSNYNDIMNQNQEAKTHRILREFSHAIHVGNIQIDTIG</sequence>
<organism evidence="1 2">
    <name type="scientific">Helicobacter ibis</name>
    <dbReference type="NCBI Taxonomy" id="2962633"/>
    <lineage>
        <taxon>Bacteria</taxon>
        <taxon>Pseudomonadati</taxon>
        <taxon>Campylobacterota</taxon>
        <taxon>Epsilonproteobacteria</taxon>
        <taxon>Campylobacterales</taxon>
        <taxon>Helicobacteraceae</taxon>
        <taxon>Helicobacter</taxon>
    </lineage>
</organism>
<evidence type="ECO:0000313" key="2">
    <source>
        <dbReference type="Proteomes" id="UP001210261"/>
    </source>
</evidence>
<dbReference type="Proteomes" id="UP001210261">
    <property type="component" value="Unassembled WGS sequence"/>
</dbReference>
<reference evidence="1 2" key="1">
    <citation type="submission" date="2023-01" db="EMBL/GenBank/DDBJ databases">
        <title>Description of Helicobacter ibis sp. nov. isolated from faecal droppings of black-faced ibis (Theristicus melanopis).</title>
        <authorList>
            <person name="Lopez-Cantillo M."/>
            <person name="Vidal-Veuthey B."/>
            <person name="Mella A."/>
            <person name="De La Haba R."/>
            <person name="Collado L."/>
        </authorList>
    </citation>
    <scope>NUCLEOTIDE SEQUENCE [LARGE SCALE GENOMIC DNA]</scope>
    <source>
        <strain evidence="1 2">A82</strain>
    </source>
</reference>
<proteinExistence type="predicted"/>
<dbReference type="RefSeq" id="WP_271021735.1">
    <property type="nucleotide sequence ID" value="NZ_JAQHXR010000004.1"/>
</dbReference>
<protein>
    <submittedName>
        <fullName evidence="1">Uncharacterized protein</fullName>
    </submittedName>
</protein>
<accession>A0ABT4VF92</accession>
<name>A0ABT4VF92_9HELI</name>
<dbReference type="EMBL" id="JAQHXR010000004">
    <property type="protein sequence ID" value="MDA3969380.1"/>
    <property type="molecule type" value="Genomic_DNA"/>
</dbReference>
<gene>
    <name evidence="1" type="ORF">PF021_06825</name>
</gene>
<comment type="caution">
    <text evidence="1">The sequence shown here is derived from an EMBL/GenBank/DDBJ whole genome shotgun (WGS) entry which is preliminary data.</text>
</comment>
<evidence type="ECO:0000313" key="1">
    <source>
        <dbReference type="EMBL" id="MDA3969380.1"/>
    </source>
</evidence>